<proteinExistence type="predicted"/>
<comment type="caution">
    <text evidence="1">The sequence shown here is derived from an EMBL/GenBank/DDBJ whole genome shotgun (WGS) entry which is preliminary data.</text>
</comment>
<evidence type="ECO:0000313" key="2">
    <source>
        <dbReference type="Proteomes" id="UP001153334"/>
    </source>
</evidence>
<dbReference type="Proteomes" id="UP001153334">
    <property type="component" value="Unassembled WGS sequence"/>
</dbReference>
<reference evidence="1" key="1">
    <citation type="submission" date="2022-11" db="EMBL/GenBank/DDBJ databases">
        <title>Genome Sequence of Nemania bipapillata.</title>
        <authorList>
            <person name="Buettner E."/>
        </authorList>
    </citation>
    <scope>NUCLEOTIDE SEQUENCE</scope>
    <source>
        <strain evidence="1">CP14</strain>
    </source>
</reference>
<keyword evidence="2" id="KW-1185">Reference proteome</keyword>
<sequence length="139" mass="15584">MKLLSDGNATRANVSALKLPYRSIPYSRNHQFQFREDLLKRMYAELQPGTDATSLRATGLHGLGGVGKTQIALEFAYRHSQDYEAIFWVAAETEAKLRDSLLSHARAVVSTPENVTPQQDTALLKTFQRWLMTASIQGM</sequence>
<accession>A0ACC2J336</accession>
<evidence type="ECO:0000313" key="1">
    <source>
        <dbReference type="EMBL" id="KAJ8121793.1"/>
    </source>
</evidence>
<protein>
    <submittedName>
        <fullName evidence="1">Uncharacterized protein</fullName>
    </submittedName>
</protein>
<organism evidence="1 2">
    <name type="scientific">Nemania bipapillata</name>
    <dbReference type="NCBI Taxonomy" id="110536"/>
    <lineage>
        <taxon>Eukaryota</taxon>
        <taxon>Fungi</taxon>
        <taxon>Dikarya</taxon>
        <taxon>Ascomycota</taxon>
        <taxon>Pezizomycotina</taxon>
        <taxon>Sordariomycetes</taxon>
        <taxon>Xylariomycetidae</taxon>
        <taxon>Xylariales</taxon>
        <taxon>Xylariaceae</taxon>
        <taxon>Nemania</taxon>
    </lineage>
</organism>
<gene>
    <name evidence="1" type="ORF">ONZ43_g1844</name>
</gene>
<name>A0ACC2J336_9PEZI</name>
<dbReference type="EMBL" id="JAPESX010000345">
    <property type="protein sequence ID" value="KAJ8121793.1"/>
    <property type="molecule type" value="Genomic_DNA"/>
</dbReference>